<feature type="compositionally biased region" description="Basic and acidic residues" evidence="1">
    <location>
        <begin position="29"/>
        <end position="50"/>
    </location>
</feature>
<keyword evidence="2" id="KW-1185">Reference proteome</keyword>
<dbReference type="AlphaFoldDB" id="A0A915Q4G3"/>
<sequence>METDDLLNQVFAVPINLPPVKFSSDDDQCSIKEEESHTTDGDMSHSEHINVDDIEKDAVKSEESETADQFAKIFIKSDIDFNDRLAEKEKGINNEQIKHSQFENNIDDAELDELKNSEVEQVELKHEYTIDQTIQEATETLSKTFDTEPKMPQESQTEKPSSEENHSHFSSEISVASVEVTDASKPANISSLMSKFDYDLRKSVGKIICYEPTKSIVRTEQYEKQEKPEDLWIHNGNEHEEINWKKGTLRENDKFNSIRVVRDVRQYVKLLAKQNETHGPEMFSRSSLPTAEKTNWRISTEKQHSILEQQEKLGCVSVSQRRRNFENKQKSKWDNSGKIASDSHMKRTAVIEEDMLKTPEISGTEAEMYNTDDTLLTELEQPTSIGQRKVFFEKQSETIKH</sequence>
<accession>A0A915Q4G3</accession>
<feature type="region of interest" description="Disordered" evidence="1">
    <location>
        <begin position="22"/>
        <end position="50"/>
    </location>
</feature>
<organism evidence="2 3">
    <name type="scientific">Setaria digitata</name>
    <dbReference type="NCBI Taxonomy" id="48799"/>
    <lineage>
        <taxon>Eukaryota</taxon>
        <taxon>Metazoa</taxon>
        <taxon>Ecdysozoa</taxon>
        <taxon>Nematoda</taxon>
        <taxon>Chromadorea</taxon>
        <taxon>Rhabditida</taxon>
        <taxon>Spirurina</taxon>
        <taxon>Spiruromorpha</taxon>
        <taxon>Filarioidea</taxon>
        <taxon>Setariidae</taxon>
        <taxon>Setaria</taxon>
    </lineage>
</organism>
<proteinExistence type="predicted"/>
<protein>
    <submittedName>
        <fullName evidence="3">Protein TSSC4</fullName>
    </submittedName>
</protein>
<dbReference type="Proteomes" id="UP000887581">
    <property type="component" value="Unplaced"/>
</dbReference>
<evidence type="ECO:0000313" key="3">
    <source>
        <dbReference type="WBParaSite" id="sdigi.contig94.g4182.t1"/>
    </source>
</evidence>
<evidence type="ECO:0000313" key="2">
    <source>
        <dbReference type="Proteomes" id="UP000887581"/>
    </source>
</evidence>
<evidence type="ECO:0000256" key="1">
    <source>
        <dbReference type="SAM" id="MobiDB-lite"/>
    </source>
</evidence>
<feature type="compositionally biased region" description="Basic and acidic residues" evidence="1">
    <location>
        <begin position="145"/>
        <end position="169"/>
    </location>
</feature>
<dbReference type="WBParaSite" id="sdigi.contig94.g4182.t1">
    <property type="protein sequence ID" value="sdigi.contig94.g4182.t1"/>
    <property type="gene ID" value="sdigi.contig94.g4182"/>
</dbReference>
<reference evidence="3" key="1">
    <citation type="submission" date="2022-11" db="UniProtKB">
        <authorList>
            <consortium name="WormBaseParasite"/>
        </authorList>
    </citation>
    <scope>IDENTIFICATION</scope>
</reference>
<feature type="region of interest" description="Disordered" evidence="1">
    <location>
        <begin position="144"/>
        <end position="172"/>
    </location>
</feature>
<name>A0A915Q4G3_9BILA</name>